<dbReference type="Pfam" id="PF02424">
    <property type="entry name" value="ApbE"/>
    <property type="match status" value="1"/>
</dbReference>
<keyword evidence="11" id="KW-0449">Lipoprotein</keyword>
<keyword evidence="12" id="KW-1185">Reference proteome</keyword>
<dbReference type="Proteomes" id="UP000266915">
    <property type="component" value="Unassembled WGS sequence"/>
</dbReference>
<dbReference type="PANTHER" id="PTHR30040:SF2">
    <property type="entry name" value="FAD:PROTEIN FMN TRANSFERASE"/>
    <property type="match status" value="1"/>
</dbReference>
<organism evidence="11 12">
    <name type="scientific">Plantibacter flavus</name>
    <dbReference type="NCBI Taxonomy" id="150123"/>
    <lineage>
        <taxon>Bacteria</taxon>
        <taxon>Bacillati</taxon>
        <taxon>Actinomycetota</taxon>
        <taxon>Actinomycetes</taxon>
        <taxon>Micrococcales</taxon>
        <taxon>Microbacteriaceae</taxon>
        <taxon>Plantibacter</taxon>
    </lineage>
</organism>
<comment type="catalytic activity">
    <reaction evidence="10">
        <text>L-threonyl-[protein] + FAD = FMN-L-threonyl-[protein] + AMP + H(+)</text>
        <dbReference type="Rhea" id="RHEA:36847"/>
        <dbReference type="Rhea" id="RHEA-COMP:11060"/>
        <dbReference type="Rhea" id="RHEA-COMP:11061"/>
        <dbReference type="ChEBI" id="CHEBI:15378"/>
        <dbReference type="ChEBI" id="CHEBI:30013"/>
        <dbReference type="ChEBI" id="CHEBI:57692"/>
        <dbReference type="ChEBI" id="CHEBI:74257"/>
        <dbReference type="ChEBI" id="CHEBI:456215"/>
        <dbReference type="EC" id="2.7.1.180"/>
    </reaction>
</comment>
<keyword evidence="6" id="KW-0479">Metal-binding</keyword>
<dbReference type="PANTHER" id="PTHR30040">
    <property type="entry name" value="THIAMINE BIOSYNTHESIS LIPOPROTEIN APBE"/>
    <property type="match status" value="1"/>
</dbReference>
<comment type="cofactor">
    <cofactor evidence="1">
        <name>Mg(2+)</name>
        <dbReference type="ChEBI" id="CHEBI:18420"/>
    </cofactor>
</comment>
<dbReference type="GO" id="GO:0046872">
    <property type="term" value="F:metal ion binding"/>
    <property type="evidence" value="ECO:0007669"/>
    <property type="project" value="UniProtKB-KW"/>
</dbReference>
<protein>
    <recommendedName>
        <fullName evidence="3">FAD:protein FMN transferase</fullName>
        <ecNumber evidence="2">2.7.1.180</ecNumber>
    </recommendedName>
    <alternativeName>
        <fullName evidence="9">Flavin transferase</fullName>
    </alternativeName>
</protein>
<evidence type="ECO:0000256" key="3">
    <source>
        <dbReference type="ARBA" id="ARBA00016337"/>
    </source>
</evidence>
<evidence type="ECO:0000256" key="9">
    <source>
        <dbReference type="ARBA" id="ARBA00031306"/>
    </source>
</evidence>
<dbReference type="GO" id="GO:0016740">
    <property type="term" value="F:transferase activity"/>
    <property type="evidence" value="ECO:0007669"/>
    <property type="project" value="UniProtKB-KW"/>
</dbReference>
<keyword evidence="5" id="KW-0808">Transferase</keyword>
<dbReference type="Gene3D" id="3.10.520.10">
    <property type="entry name" value="ApbE-like domains"/>
    <property type="match status" value="1"/>
</dbReference>
<proteinExistence type="predicted"/>
<dbReference type="AlphaFoldDB" id="A0A3N2C4C7"/>
<dbReference type="SUPFAM" id="SSF143631">
    <property type="entry name" value="ApbE-like"/>
    <property type="match status" value="1"/>
</dbReference>
<evidence type="ECO:0000256" key="4">
    <source>
        <dbReference type="ARBA" id="ARBA00022630"/>
    </source>
</evidence>
<keyword evidence="4" id="KW-0285">Flavoprotein</keyword>
<keyword evidence="7" id="KW-0274">FAD</keyword>
<dbReference type="InterPro" id="IPR003374">
    <property type="entry name" value="ApbE-like_sf"/>
</dbReference>
<dbReference type="EC" id="2.7.1.180" evidence="2"/>
<keyword evidence="8" id="KW-0460">Magnesium</keyword>
<evidence type="ECO:0000256" key="2">
    <source>
        <dbReference type="ARBA" id="ARBA00011955"/>
    </source>
</evidence>
<accession>A0A3N2C4C7</accession>
<evidence type="ECO:0000313" key="11">
    <source>
        <dbReference type="EMBL" id="ROR82365.1"/>
    </source>
</evidence>
<dbReference type="RefSeq" id="WP_085513329.1">
    <property type="nucleotide sequence ID" value="NZ_FXAP01000005.1"/>
</dbReference>
<dbReference type="InterPro" id="IPR024932">
    <property type="entry name" value="ApbE"/>
</dbReference>
<evidence type="ECO:0000256" key="5">
    <source>
        <dbReference type="ARBA" id="ARBA00022679"/>
    </source>
</evidence>
<evidence type="ECO:0000313" key="12">
    <source>
        <dbReference type="Proteomes" id="UP000266915"/>
    </source>
</evidence>
<evidence type="ECO:0000256" key="7">
    <source>
        <dbReference type="ARBA" id="ARBA00022827"/>
    </source>
</evidence>
<sequence>MSETTLRFEAIGTGWELDTALPLEPETVEAVAACIDRFDRTWSRFRDDAFIARFAAGPASTAFPDDAREDAIALLDTYRRLHDATAGAVTPFIGTSLERLGYDASYSLVPQGPAVAAPHWDDVARWDGEVLETSLPLVIDIGAAGKGRLVDLVADLLRSHGHESFTVDASGDLRHEHGSRAADPLRIALEHPYDPRKAIGVATIDDGALCASATNRRAWGDGLHHVIDGRTGEPTRTVAATWVTAPDAMVADGLATALFFTDHETLAEAFAFESVRMFTTGLTDRSVGFPGELFT</sequence>
<gene>
    <name evidence="11" type="ORF">EDD42_2454</name>
</gene>
<evidence type="ECO:0000256" key="1">
    <source>
        <dbReference type="ARBA" id="ARBA00001946"/>
    </source>
</evidence>
<evidence type="ECO:0000256" key="10">
    <source>
        <dbReference type="ARBA" id="ARBA00048540"/>
    </source>
</evidence>
<evidence type="ECO:0000256" key="8">
    <source>
        <dbReference type="ARBA" id="ARBA00022842"/>
    </source>
</evidence>
<comment type="caution">
    <text evidence="11">The sequence shown here is derived from an EMBL/GenBank/DDBJ whole genome shotgun (WGS) entry which is preliminary data.</text>
</comment>
<evidence type="ECO:0000256" key="6">
    <source>
        <dbReference type="ARBA" id="ARBA00022723"/>
    </source>
</evidence>
<name>A0A3N2C4C7_9MICO</name>
<dbReference type="EMBL" id="RKHL01000001">
    <property type="protein sequence ID" value="ROR82365.1"/>
    <property type="molecule type" value="Genomic_DNA"/>
</dbReference>
<reference evidence="11 12" key="1">
    <citation type="submission" date="2018-11" db="EMBL/GenBank/DDBJ databases">
        <title>Sequencing the genomes of 1000 actinobacteria strains.</title>
        <authorList>
            <person name="Klenk H.-P."/>
        </authorList>
    </citation>
    <scope>NUCLEOTIDE SEQUENCE [LARGE SCALE GENOMIC DNA]</scope>
    <source>
        <strain evidence="11 12">DSM 14012</strain>
    </source>
</reference>